<dbReference type="EMBL" id="LR862142">
    <property type="protein sequence ID" value="CAD1822463.1"/>
    <property type="molecule type" value="Genomic_DNA"/>
</dbReference>
<feature type="repeat" description="Pumilio" evidence="4">
    <location>
        <begin position="634"/>
        <end position="669"/>
    </location>
</feature>
<dbReference type="PANTHER" id="PTHR12537:SF147">
    <property type="entry name" value="PUMILIO HOMOLOG 12"/>
    <property type="match status" value="1"/>
</dbReference>
<dbReference type="PANTHER" id="PTHR12537">
    <property type="entry name" value="RNA BINDING PROTEIN PUMILIO-RELATED"/>
    <property type="match status" value="1"/>
</dbReference>
<keyword evidence="2" id="KW-0810">Translation regulation</keyword>
<dbReference type="Gene3D" id="1.25.10.10">
    <property type="entry name" value="Leucine-rich Repeat Variant"/>
    <property type="match status" value="1"/>
</dbReference>
<feature type="repeat" description="Pumilio" evidence="4">
    <location>
        <begin position="558"/>
        <end position="597"/>
    </location>
</feature>
<feature type="repeat" description="Pumilio" evidence="4">
    <location>
        <begin position="742"/>
        <end position="777"/>
    </location>
</feature>
<dbReference type="GO" id="GO:0006417">
    <property type="term" value="P:regulation of translation"/>
    <property type="evidence" value="ECO:0007669"/>
    <property type="project" value="UniProtKB-KW"/>
</dbReference>
<evidence type="ECO:0000256" key="5">
    <source>
        <dbReference type="SAM" id="MobiDB-lite"/>
    </source>
</evidence>
<dbReference type="InterPro" id="IPR033133">
    <property type="entry name" value="PUM-HD"/>
</dbReference>
<evidence type="ECO:0000256" key="4">
    <source>
        <dbReference type="PROSITE-ProRule" id="PRU00317"/>
    </source>
</evidence>
<dbReference type="SUPFAM" id="SSF48371">
    <property type="entry name" value="ARM repeat"/>
    <property type="match status" value="1"/>
</dbReference>
<dbReference type="InterPro" id="IPR011989">
    <property type="entry name" value="ARM-like"/>
</dbReference>
<protein>
    <recommendedName>
        <fullName evidence="6">PUM-HD domain-containing protein</fullName>
    </recommendedName>
</protein>
<dbReference type="AlphaFoldDB" id="A0A6V7NV14"/>
<evidence type="ECO:0000313" key="7">
    <source>
        <dbReference type="EMBL" id="CAD1822463.1"/>
    </source>
</evidence>
<sequence>MENQEREGLDSPNSPSTSGTASSSSERRPTHGSNVSLNGALNGGSRGSNVPLYGALNSGARRSNVPLNGALNGGARGSNVPLNGALSSGARGSNVPLNGALNGSARGSNVPLNGALNGSARGSNVLLNGALNGGARGSNVPLNGALSGGARGSNVPLNGALNGGARGSNVPLNGALNGGARGSNVPLNGALNGGACGNNVPLNGALNGDIRGTNVSLNGGARESSFSNEDIWSQDKQTLESAFRNWSLTDCNRALPSSSSPARHHDKLLLNGNGHIKDLEEPEEMFETYHQRPNAVMPTNTAERSPYRKQTQNDYVRSLQNHGNELQPRTSTWPLIQTSDPSDTLRGSQDPNWNYAATNSHFHNFYLNYAAVNSNYNYNNQLGTDLMNNNPYGYYDQGLCCEAEGFSIHHGENAAYPHVAATIWSNGLTNVVPRIGRADEGDCSSSCHASCLPSHCRYPSGSNYGHDLRPYQEQNSVESMWFPPFSNPGHDQDFNSAESFQLPPVNGRYSLRPQQEYNSVDEIAGRIYYLAKNHEGCRFLRMMLTEGTAEDVHKVFNGLANHFTELSSHPLGSCLIQNLLEVCSTNQRMFICYQLTRSPGKLVRISCDMHGTRVVQKVIEGIKSSDESLWAVSALRPHATTLMKDENGSHVVEQCFQHLLPEHRQLLIDVALAHYVELAMDRRGCCMLQACINHSTGLQKDNLMKAIASMALTLSDDTYGNYVVQFVLEHGTPSSRRLILNSLRGHHVTLSMQKYASNVVEKCLVYGGPDNYGEIVQELIRNPRFSLIAEDQYGNYVVQTALAESKGPLRAALVNAIRRHAAVLRTNLHGKKVLSAAGLKSK</sequence>
<keyword evidence="1" id="KW-0677">Repeat</keyword>
<feature type="domain" description="PUM-HD" evidence="6">
    <location>
        <begin position="497"/>
        <end position="841"/>
    </location>
</feature>
<dbReference type="PROSITE" id="PS50303">
    <property type="entry name" value="PUM_HD"/>
    <property type="match status" value="1"/>
</dbReference>
<dbReference type="InterPro" id="IPR033712">
    <property type="entry name" value="Pumilio_RNA-bd"/>
</dbReference>
<organism evidence="7">
    <name type="scientific">Ananas comosus var. bracteatus</name>
    <name type="common">red pineapple</name>
    <dbReference type="NCBI Taxonomy" id="296719"/>
    <lineage>
        <taxon>Eukaryota</taxon>
        <taxon>Viridiplantae</taxon>
        <taxon>Streptophyta</taxon>
        <taxon>Embryophyta</taxon>
        <taxon>Tracheophyta</taxon>
        <taxon>Spermatophyta</taxon>
        <taxon>Magnoliopsida</taxon>
        <taxon>Liliopsida</taxon>
        <taxon>Poales</taxon>
        <taxon>Bromeliaceae</taxon>
        <taxon>Bromelioideae</taxon>
        <taxon>Ananas</taxon>
    </lineage>
</organism>
<proteinExistence type="predicted"/>
<reference evidence="7" key="1">
    <citation type="submission" date="2020-07" db="EMBL/GenBank/DDBJ databases">
        <authorList>
            <person name="Lin J."/>
        </authorList>
    </citation>
    <scope>NUCLEOTIDE SEQUENCE</scope>
</reference>
<evidence type="ECO:0000259" key="6">
    <source>
        <dbReference type="PROSITE" id="PS50303"/>
    </source>
</evidence>
<dbReference type="FunFam" id="1.25.10.10:FF:000237">
    <property type="entry name" value="Pumilio homolog 9"/>
    <property type="match status" value="1"/>
</dbReference>
<dbReference type="InterPro" id="IPR016024">
    <property type="entry name" value="ARM-type_fold"/>
</dbReference>
<dbReference type="Pfam" id="PF00806">
    <property type="entry name" value="PUF"/>
    <property type="match status" value="8"/>
</dbReference>
<dbReference type="SMART" id="SM00025">
    <property type="entry name" value="Pumilio"/>
    <property type="match status" value="8"/>
</dbReference>
<evidence type="ECO:0000256" key="3">
    <source>
        <dbReference type="ARBA" id="ARBA00058490"/>
    </source>
</evidence>
<dbReference type="CDD" id="cd07920">
    <property type="entry name" value="Pumilio"/>
    <property type="match status" value="1"/>
</dbReference>
<evidence type="ECO:0000256" key="2">
    <source>
        <dbReference type="ARBA" id="ARBA00022845"/>
    </source>
</evidence>
<feature type="region of interest" description="Disordered" evidence="5">
    <location>
        <begin position="1"/>
        <end position="46"/>
    </location>
</feature>
<dbReference type="GO" id="GO:0005737">
    <property type="term" value="C:cytoplasm"/>
    <property type="evidence" value="ECO:0007669"/>
    <property type="project" value="TreeGrafter"/>
</dbReference>
<gene>
    <name evidence="7" type="ORF">CB5_LOCUS5674</name>
</gene>
<dbReference type="SUPFAM" id="SSF141571">
    <property type="entry name" value="Pentapeptide repeat-like"/>
    <property type="match status" value="1"/>
</dbReference>
<accession>A0A6V7NV14</accession>
<evidence type="ECO:0000256" key="1">
    <source>
        <dbReference type="ARBA" id="ARBA00022737"/>
    </source>
</evidence>
<comment type="function">
    <text evidence="3">Sequence-specific RNA-binding protein that regulates translation and mRNA stability by binding the 3'-UTR of target mRNAs.</text>
</comment>
<dbReference type="InterPro" id="IPR001313">
    <property type="entry name" value="Pumilio_RNA-bd_rpt"/>
</dbReference>
<feature type="repeat" description="Pumilio" evidence="4">
    <location>
        <begin position="670"/>
        <end position="705"/>
    </location>
</feature>
<feature type="compositionally biased region" description="Low complexity" evidence="5">
    <location>
        <begin position="11"/>
        <end position="24"/>
    </location>
</feature>
<name>A0A6V7NV14_ANACO</name>
<dbReference type="PROSITE" id="PS50302">
    <property type="entry name" value="PUM"/>
    <property type="match status" value="7"/>
</dbReference>
<dbReference type="GO" id="GO:0003729">
    <property type="term" value="F:mRNA binding"/>
    <property type="evidence" value="ECO:0007669"/>
    <property type="project" value="TreeGrafter"/>
</dbReference>
<feature type="repeat" description="Pumilio" evidence="4">
    <location>
        <begin position="522"/>
        <end position="557"/>
    </location>
</feature>
<feature type="repeat" description="Pumilio" evidence="4">
    <location>
        <begin position="706"/>
        <end position="741"/>
    </location>
</feature>
<feature type="repeat" description="Pumilio" evidence="4">
    <location>
        <begin position="778"/>
        <end position="815"/>
    </location>
</feature>